<evidence type="ECO:0000256" key="3">
    <source>
        <dbReference type="ARBA" id="ARBA00022741"/>
    </source>
</evidence>
<dbReference type="InterPro" id="IPR003439">
    <property type="entry name" value="ABC_transporter-like_ATP-bd"/>
</dbReference>
<dbReference type="PANTHER" id="PTHR24221:SF503">
    <property type="entry name" value="MITOCHONDRIAL POTASSIUM CHANNEL ATP-BINDING SUBUNIT"/>
    <property type="match status" value="1"/>
</dbReference>
<comment type="subcellular location">
    <subcellularLocation>
        <location evidence="1">Cell membrane</location>
        <topology evidence="1">Multi-pass membrane protein</topology>
    </subcellularLocation>
</comment>
<keyword evidence="2 7" id="KW-0812">Transmembrane</keyword>
<feature type="domain" description="ABC transmembrane type-1" evidence="9">
    <location>
        <begin position="57"/>
        <end position="295"/>
    </location>
</feature>
<keyword evidence="4" id="KW-0067">ATP-binding</keyword>
<name>A0A1M4TJY9_9GAMM</name>
<feature type="transmembrane region" description="Helical" evidence="7">
    <location>
        <begin position="139"/>
        <end position="165"/>
    </location>
</feature>
<evidence type="ECO:0000313" key="10">
    <source>
        <dbReference type="EMBL" id="SHE44748.1"/>
    </source>
</evidence>
<dbReference type="SUPFAM" id="SSF90123">
    <property type="entry name" value="ABC transporter transmembrane region"/>
    <property type="match status" value="1"/>
</dbReference>
<dbReference type="PANTHER" id="PTHR24221">
    <property type="entry name" value="ATP-BINDING CASSETTE SUB-FAMILY B"/>
    <property type="match status" value="1"/>
</dbReference>
<dbReference type="GO" id="GO:0005524">
    <property type="term" value="F:ATP binding"/>
    <property type="evidence" value="ECO:0007669"/>
    <property type="project" value="UniProtKB-KW"/>
</dbReference>
<dbReference type="SUPFAM" id="SSF52540">
    <property type="entry name" value="P-loop containing nucleoside triphosphate hydrolases"/>
    <property type="match status" value="1"/>
</dbReference>
<reference evidence="11" key="1">
    <citation type="submission" date="2016-11" db="EMBL/GenBank/DDBJ databases">
        <authorList>
            <person name="Varghese N."/>
            <person name="Submissions S."/>
        </authorList>
    </citation>
    <scope>NUCLEOTIDE SEQUENCE [LARGE SCALE GENOMIC DNA]</scope>
    <source>
        <strain evidence="11">DSM 16579</strain>
    </source>
</reference>
<dbReference type="Gene3D" id="3.40.50.300">
    <property type="entry name" value="P-loop containing nucleotide triphosphate hydrolases"/>
    <property type="match status" value="1"/>
</dbReference>
<accession>A0A1M4TJY9</accession>
<dbReference type="PROSITE" id="PS50929">
    <property type="entry name" value="ABC_TM1F"/>
    <property type="match status" value="1"/>
</dbReference>
<dbReference type="GO" id="GO:0016887">
    <property type="term" value="F:ATP hydrolysis activity"/>
    <property type="evidence" value="ECO:0007669"/>
    <property type="project" value="InterPro"/>
</dbReference>
<evidence type="ECO:0000256" key="5">
    <source>
        <dbReference type="ARBA" id="ARBA00022989"/>
    </source>
</evidence>
<feature type="transmembrane region" description="Helical" evidence="7">
    <location>
        <begin position="29"/>
        <end position="50"/>
    </location>
</feature>
<dbReference type="STRING" id="1122206.SAMN02745753_00307"/>
<dbReference type="InterPro" id="IPR011527">
    <property type="entry name" value="ABC1_TM_dom"/>
</dbReference>
<dbReference type="PROSITE" id="PS00211">
    <property type="entry name" value="ABC_TRANSPORTER_1"/>
    <property type="match status" value="1"/>
</dbReference>
<organism evidence="10 11">
    <name type="scientific">Marinomonas polaris DSM 16579</name>
    <dbReference type="NCBI Taxonomy" id="1122206"/>
    <lineage>
        <taxon>Bacteria</taxon>
        <taxon>Pseudomonadati</taxon>
        <taxon>Pseudomonadota</taxon>
        <taxon>Gammaproteobacteria</taxon>
        <taxon>Oceanospirillales</taxon>
        <taxon>Oceanospirillaceae</taxon>
        <taxon>Marinomonas</taxon>
    </lineage>
</organism>
<dbReference type="EMBL" id="FQVF01000002">
    <property type="protein sequence ID" value="SHE44748.1"/>
    <property type="molecule type" value="Genomic_DNA"/>
</dbReference>
<evidence type="ECO:0000256" key="4">
    <source>
        <dbReference type="ARBA" id="ARBA00022840"/>
    </source>
</evidence>
<evidence type="ECO:0000259" key="8">
    <source>
        <dbReference type="PROSITE" id="PS50893"/>
    </source>
</evidence>
<evidence type="ECO:0000313" key="11">
    <source>
        <dbReference type="Proteomes" id="UP000184517"/>
    </source>
</evidence>
<evidence type="ECO:0000259" key="9">
    <source>
        <dbReference type="PROSITE" id="PS50929"/>
    </source>
</evidence>
<feature type="transmembrane region" description="Helical" evidence="7">
    <location>
        <begin position="57"/>
        <end position="77"/>
    </location>
</feature>
<dbReference type="InterPro" id="IPR003593">
    <property type="entry name" value="AAA+_ATPase"/>
</dbReference>
<dbReference type="Proteomes" id="UP000184517">
    <property type="component" value="Unassembled WGS sequence"/>
</dbReference>
<dbReference type="PROSITE" id="PS50893">
    <property type="entry name" value="ABC_TRANSPORTER_2"/>
    <property type="match status" value="1"/>
</dbReference>
<keyword evidence="5 7" id="KW-1133">Transmembrane helix</keyword>
<gene>
    <name evidence="10" type="ORF">SAMN02745753_00307</name>
</gene>
<dbReference type="InterPro" id="IPR036640">
    <property type="entry name" value="ABC1_TM_sf"/>
</dbReference>
<evidence type="ECO:0000256" key="1">
    <source>
        <dbReference type="ARBA" id="ARBA00004651"/>
    </source>
</evidence>
<dbReference type="InterPro" id="IPR027417">
    <property type="entry name" value="P-loop_NTPase"/>
</dbReference>
<dbReference type="GO" id="GO:0005886">
    <property type="term" value="C:plasma membrane"/>
    <property type="evidence" value="ECO:0007669"/>
    <property type="project" value="UniProtKB-SubCell"/>
</dbReference>
<dbReference type="AlphaFoldDB" id="A0A1M4TJY9"/>
<feature type="transmembrane region" description="Helical" evidence="7">
    <location>
        <begin position="235"/>
        <end position="260"/>
    </location>
</feature>
<dbReference type="InterPro" id="IPR039421">
    <property type="entry name" value="Type_1_exporter"/>
</dbReference>
<protein>
    <submittedName>
        <fullName evidence="10">ABC-type multidrug transport system, ATPase and permease component</fullName>
    </submittedName>
</protein>
<keyword evidence="6 7" id="KW-0472">Membrane</keyword>
<keyword evidence="3" id="KW-0547">Nucleotide-binding</keyword>
<evidence type="ECO:0000256" key="6">
    <source>
        <dbReference type="ARBA" id="ARBA00023136"/>
    </source>
</evidence>
<keyword evidence="11" id="KW-1185">Reference proteome</keyword>
<dbReference type="SMART" id="SM00382">
    <property type="entry name" value="AAA"/>
    <property type="match status" value="1"/>
</dbReference>
<dbReference type="RefSeq" id="WP_072837951.1">
    <property type="nucleotide sequence ID" value="NZ_FQVF01000002.1"/>
</dbReference>
<dbReference type="GO" id="GO:0140359">
    <property type="term" value="F:ABC-type transporter activity"/>
    <property type="evidence" value="ECO:0007669"/>
    <property type="project" value="InterPro"/>
</dbReference>
<evidence type="ECO:0000256" key="2">
    <source>
        <dbReference type="ARBA" id="ARBA00022692"/>
    </source>
</evidence>
<feature type="domain" description="ABC transporter" evidence="8">
    <location>
        <begin position="326"/>
        <end position="533"/>
    </location>
</feature>
<proteinExistence type="predicted"/>
<dbReference type="InterPro" id="IPR017871">
    <property type="entry name" value="ABC_transporter-like_CS"/>
</dbReference>
<dbReference type="Gene3D" id="1.20.1560.10">
    <property type="entry name" value="ABC transporter type 1, transmembrane domain"/>
    <property type="match status" value="1"/>
</dbReference>
<dbReference type="OrthoDB" id="9806127at2"/>
<evidence type="ECO:0000256" key="7">
    <source>
        <dbReference type="SAM" id="Phobius"/>
    </source>
</evidence>
<sequence length="533" mass="57398">MSIAVNTPDKKTIAILPPIARRRLITVSIGWILVAALEAIAYTILALGIINYWPPKWILISAGAAVFATVLVNRLGYLTGVRLAGDLYAALGQSLARTKLSWFTNDHRAQIAHIAGQGIPGFMSIPAHQLQNFLHAPCIPLFLIFGIYVLVSLDVALVAAALLTLSLITQFLSQKALGHADARRHDTEAKTSEATIELVDHIELLRTAAGPVRTIERIEHRWKNQEKALIKTNKAAAFAVFISSLASIMPIAGMAAYLIFTGFNSPTAILALLIMISRAAAPLGDLATAGLNINDLRASLNNYKAATNTPILPEPTTAQANVQHASDNHHISVQGVSYAPMLNNININISIGSRVLVTGPSGSGKSTLLELLMRFDDPTQGHITINGIKLNEMTYDELASNIAFVPQDPIVFTGTLADNIRIGKPDASDKEIEDIARKSTLSSIIDRSPDGIHQSIGQQGSALSGGERQRVALARALIKNAPILILDEATAALDEATEQEIINVIHDLSATIIFVTHRDPSIWQPTQSIYLNS</sequence>
<dbReference type="Pfam" id="PF00005">
    <property type="entry name" value="ABC_tran"/>
    <property type="match status" value="1"/>
</dbReference>